<feature type="repeat" description="PPR" evidence="2">
    <location>
        <begin position="514"/>
        <end position="548"/>
    </location>
</feature>
<proteinExistence type="predicted"/>
<feature type="repeat" description="PPR" evidence="2">
    <location>
        <begin position="308"/>
        <end position="342"/>
    </location>
</feature>
<feature type="repeat" description="PPR" evidence="2">
    <location>
        <begin position="343"/>
        <end position="377"/>
    </location>
</feature>
<dbReference type="InterPro" id="IPR046848">
    <property type="entry name" value="E_motif"/>
</dbReference>
<dbReference type="PANTHER" id="PTHR47926:SF500">
    <property type="entry name" value="REPEAT-CONTAINING PROTEIN, PUTATIVE-RELATED"/>
    <property type="match status" value="1"/>
</dbReference>
<accession>W1NR80</accession>
<dbReference type="HOGENOM" id="CLU_002706_15_1_1"/>
<dbReference type="GO" id="GO:0003729">
    <property type="term" value="F:mRNA binding"/>
    <property type="evidence" value="ECO:0007669"/>
    <property type="project" value="UniProtKB-ARBA"/>
</dbReference>
<dbReference type="NCBIfam" id="TIGR00756">
    <property type="entry name" value="PPR"/>
    <property type="match status" value="7"/>
</dbReference>
<dbReference type="GO" id="GO:0003723">
    <property type="term" value="F:RNA binding"/>
    <property type="evidence" value="ECO:0000318"/>
    <property type="project" value="GO_Central"/>
</dbReference>
<name>W1NR80_AMBTC</name>
<evidence type="ECO:0008006" key="5">
    <source>
        <dbReference type="Google" id="ProtNLM"/>
    </source>
</evidence>
<dbReference type="AlphaFoldDB" id="W1NR80"/>
<feature type="repeat" description="PPR" evidence="2">
    <location>
        <begin position="211"/>
        <end position="245"/>
    </location>
</feature>
<dbReference type="PROSITE" id="PS51375">
    <property type="entry name" value="PPR"/>
    <property type="match status" value="8"/>
</dbReference>
<dbReference type="PANTHER" id="PTHR47926">
    <property type="entry name" value="PENTATRICOPEPTIDE REPEAT-CONTAINING PROTEIN"/>
    <property type="match status" value="1"/>
</dbReference>
<dbReference type="InterPro" id="IPR046960">
    <property type="entry name" value="PPR_At4g14850-like_plant"/>
</dbReference>
<dbReference type="Pfam" id="PF20431">
    <property type="entry name" value="E_motif"/>
    <property type="match status" value="1"/>
</dbReference>
<evidence type="ECO:0000313" key="3">
    <source>
        <dbReference type="EMBL" id="ERM98332.1"/>
    </source>
</evidence>
<feature type="repeat" description="PPR" evidence="2">
    <location>
        <begin position="576"/>
        <end position="610"/>
    </location>
</feature>
<dbReference type="FunFam" id="1.25.40.10:FF:000090">
    <property type="entry name" value="Pentatricopeptide repeat-containing protein, chloroplastic"/>
    <property type="match status" value="1"/>
</dbReference>
<evidence type="ECO:0000256" key="2">
    <source>
        <dbReference type="PROSITE-ProRule" id="PRU00708"/>
    </source>
</evidence>
<keyword evidence="4" id="KW-1185">Reference proteome</keyword>
<evidence type="ECO:0000313" key="4">
    <source>
        <dbReference type="Proteomes" id="UP000017836"/>
    </source>
</evidence>
<dbReference type="InterPro" id="IPR011990">
    <property type="entry name" value="TPR-like_helical_dom_sf"/>
</dbReference>
<dbReference type="OMA" id="CENPGYY"/>
<dbReference type="EMBL" id="KI395390">
    <property type="protein sequence ID" value="ERM98332.1"/>
    <property type="molecule type" value="Genomic_DNA"/>
</dbReference>
<evidence type="ECO:0000256" key="1">
    <source>
        <dbReference type="ARBA" id="ARBA00022737"/>
    </source>
</evidence>
<dbReference type="Proteomes" id="UP000017836">
    <property type="component" value="Unassembled WGS sequence"/>
</dbReference>
<dbReference type="Pfam" id="PF01535">
    <property type="entry name" value="PPR"/>
    <property type="match status" value="5"/>
</dbReference>
<feature type="repeat" description="PPR" evidence="2">
    <location>
        <begin position="180"/>
        <end position="210"/>
    </location>
</feature>
<organism evidence="3 4">
    <name type="scientific">Amborella trichopoda</name>
    <dbReference type="NCBI Taxonomy" id="13333"/>
    <lineage>
        <taxon>Eukaryota</taxon>
        <taxon>Viridiplantae</taxon>
        <taxon>Streptophyta</taxon>
        <taxon>Embryophyta</taxon>
        <taxon>Tracheophyta</taxon>
        <taxon>Spermatophyta</taxon>
        <taxon>Magnoliopsida</taxon>
        <taxon>Amborellales</taxon>
        <taxon>Amborellaceae</taxon>
        <taxon>Amborella</taxon>
    </lineage>
</organism>
<dbReference type="InterPro" id="IPR002885">
    <property type="entry name" value="PPR_rpt"/>
</dbReference>
<dbReference type="eggNOG" id="KOG4197">
    <property type="taxonomic scope" value="Eukaryota"/>
</dbReference>
<dbReference type="SUPFAM" id="SSF48452">
    <property type="entry name" value="TPR-like"/>
    <property type="match status" value="2"/>
</dbReference>
<protein>
    <recommendedName>
        <fullName evidence="5">Pentacotripeptide-repeat region of PRORP domain-containing protein</fullName>
    </recommendedName>
</protein>
<dbReference type="Gene3D" id="1.25.40.10">
    <property type="entry name" value="Tetratricopeptide repeat domain"/>
    <property type="match status" value="5"/>
</dbReference>
<dbReference type="FunFam" id="1.25.40.10:FF:000073">
    <property type="entry name" value="Pentatricopeptide repeat-containing protein chloroplastic"/>
    <property type="match status" value="1"/>
</dbReference>
<feature type="repeat" description="PPR" evidence="2">
    <location>
        <begin position="110"/>
        <end position="144"/>
    </location>
</feature>
<gene>
    <name evidence="3" type="ORF">AMTR_s00170p00032020</name>
</gene>
<keyword evidence="1" id="KW-0677">Repeat</keyword>
<dbReference type="FunFam" id="1.25.40.10:FF:000344">
    <property type="entry name" value="Pentatricopeptide repeat-containing protein"/>
    <property type="match status" value="2"/>
</dbReference>
<dbReference type="Gramene" id="ERM98332">
    <property type="protein sequence ID" value="ERM98332"/>
    <property type="gene ID" value="AMTR_s00170p00032020"/>
</dbReference>
<dbReference type="Pfam" id="PF13041">
    <property type="entry name" value="PPR_2"/>
    <property type="match status" value="4"/>
</dbReference>
<dbReference type="GO" id="GO:0009451">
    <property type="term" value="P:RNA modification"/>
    <property type="evidence" value="ECO:0000318"/>
    <property type="project" value="GO_Central"/>
</dbReference>
<feature type="repeat" description="PPR" evidence="2">
    <location>
        <begin position="444"/>
        <end position="478"/>
    </location>
</feature>
<sequence length="752" mass="84644">MKPSTILNPIPNLFISFTRSFCPVSKPSSPSKFNGEEPSISVISAKNYGMLLDSCIESNHQTKGRLIHAKILITGLGQDPFLACKLITFYSASKNVILSRLVFNGILEHNVFLWNSMIRGYVVNGFHEQALALFYNKRAAGMKPDSYTFSCVLKACALLSDRNQGKVLHDLVRESGLEEDLFVSNSLLSMFCRCGRFEHAIQLFNKMPERDRISWNSIITGYIEHGFFDEAMEMLQKMIESGYKPDSVTILSALAGCPLALGREIHGYAIRNGFHSTFRVRNSLVSMYGKCGRNDYANILFRNSIKKDKVAWNALISGYAQNGFFDESLALLHEMRLTGCHCDTITYSGIISAFSQNDRPHDALRIFTQMLDLGLIPDAVTITSILPSCSDLQFFDYCQEIHAYTYRHSLETDIRIRNALISVYSKCKSIQRAHQIFTQIFERDVISWSTMIAGYAQNGHHNEAINTFRDMCNTKTTPNPITITSVLSAFAQTSSLKPGKELHLHALKHGLSDHTYVGSALIDMYSKCGKIEESRRIFDRISERNLVSWNAMILAYAIHGQGGKALALFKKVEKPDHVTFLSILSACSHGGLVDQGTEIFNSIENFGLSPSEGHYACMVDMLGRVGQVKEALDLIEKMPVKAGVDVWMALLGACRIHSNLNIGIYAGRRIIELGSENPGFYVLFSNFLAGFGRWEEVEEVRRLMEGRRVKKRAGCSWIEVDHKVHAFAVRDMTHTQQECIYRMVRHLNMQIS</sequence>
<reference evidence="4" key="1">
    <citation type="journal article" date="2013" name="Science">
        <title>The Amborella genome and the evolution of flowering plants.</title>
        <authorList>
            <consortium name="Amborella Genome Project"/>
        </authorList>
    </citation>
    <scope>NUCLEOTIDE SEQUENCE [LARGE SCALE GENOMIC DNA]</scope>
</reference>